<evidence type="ECO:0000313" key="2">
    <source>
        <dbReference type="EMBL" id="BDG59183.1"/>
    </source>
</evidence>
<keyword evidence="1" id="KW-0560">Oxidoreductase</keyword>
<dbReference type="Gene3D" id="3.40.920.10">
    <property type="entry name" value="Pyruvate-ferredoxin oxidoreductase, PFOR, domain III"/>
    <property type="match status" value="1"/>
</dbReference>
<keyword evidence="3" id="KW-1185">Reference proteome</keyword>
<reference evidence="2" key="1">
    <citation type="submission" date="2022-03" db="EMBL/GenBank/DDBJ databases">
        <title>Complete genome sequence of Caldinitratiruptor microaerophilus.</title>
        <authorList>
            <person name="Mukaiyama R."/>
            <person name="Nishiyama T."/>
            <person name="Ueda K."/>
        </authorList>
    </citation>
    <scope>NUCLEOTIDE SEQUENCE</scope>
    <source>
        <strain evidence="2">JCM 16183</strain>
    </source>
</reference>
<evidence type="ECO:0000256" key="1">
    <source>
        <dbReference type="ARBA" id="ARBA00023002"/>
    </source>
</evidence>
<dbReference type="PANTHER" id="PTHR43854">
    <property type="entry name" value="INDOLEPYRUVATE OXIDOREDUCTASE SUBUNIT IORB"/>
    <property type="match status" value="1"/>
</dbReference>
<gene>
    <name evidence="2" type="ORF">caldi_02730</name>
</gene>
<protein>
    <submittedName>
        <fullName evidence="2">Uncharacterized protein</fullName>
    </submittedName>
</protein>
<dbReference type="PANTHER" id="PTHR43854:SF1">
    <property type="entry name" value="INDOLEPYRUVATE OXIDOREDUCTASE SUBUNIT IORB"/>
    <property type="match status" value="1"/>
</dbReference>
<dbReference type="AlphaFoldDB" id="A0AA35CIX6"/>
<proteinExistence type="predicted"/>
<dbReference type="GO" id="GO:0016491">
    <property type="term" value="F:oxidoreductase activity"/>
    <property type="evidence" value="ECO:0007669"/>
    <property type="project" value="UniProtKB-KW"/>
</dbReference>
<dbReference type="EMBL" id="AP025628">
    <property type="protein sequence ID" value="BDG59183.1"/>
    <property type="molecule type" value="Genomic_DNA"/>
</dbReference>
<accession>A0AA35CIX6</accession>
<dbReference type="RefSeq" id="WP_264843301.1">
    <property type="nucleotide sequence ID" value="NZ_AP025628.1"/>
</dbReference>
<dbReference type="InterPro" id="IPR002869">
    <property type="entry name" value="Pyrv_flavodox_OxRed_cen"/>
</dbReference>
<dbReference type="InterPro" id="IPR052198">
    <property type="entry name" value="IorB_Oxidoreductase"/>
</dbReference>
<sequence length="155" mass="16294">MKSVQIVVAGVADQPVYEIASRLAEKAMGRGLDVAVSGSPEARAGKGVTAVVRWGQGALSPLVGRGRCTAVIGLEALEGVRQAVAHYSPGLTLILSTRQIPPTSVLHKGKRYPDMREATRELETAGIRVISIDAAGRSDMELVPEIVEVAVSVLL</sequence>
<dbReference type="Proteomes" id="UP001163687">
    <property type="component" value="Chromosome"/>
</dbReference>
<organism evidence="2 3">
    <name type="scientific">Caldinitratiruptor microaerophilus</name>
    <dbReference type="NCBI Taxonomy" id="671077"/>
    <lineage>
        <taxon>Bacteria</taxon>
        <taxon>Bacillati</taxon>
        <taxon>Bacillota</taxon>
        <taxon>Clostridia</taxon>
        <taxon>Eubacteriales</taxon>
        <taxon>Symbiobacteriaceae</taxon>
        <taxon>Caldinitratiruptor</taxon>
    </lineage>
</organism>
<name>A0AA35CIX6_9FIRM</name>
<dbReference type="KEGG" id="cmic:caldi_02730"/>
<evidence type="ECO:0000313" key="3">
    <source>
        <dbReference type="Proteomes" id="UP001163687"/>
    </source>
</evidence>